<dbReference type="AlphaFoldDB" id="A0AA38XNX3"/>
<evidence type="ECO:0000313" key="8">
    <source>
        <dbReference type="EMBL" id="KAJ9616907.1"/>
    </source>
</evidence>
<feature type="binding site" evidence="5">
    <location>
        <position position="109"/>
    </location>
    <ligand>
        <name>substrate</name>
    </ligand>
</feature>
<dbReference type="EMBL" id="JAPDRK010000001">
    <property type="protein sequence ID" value="KAJ9616907.1"/>
    <property type="molecule type" value="Genomic_DNA"/>
</dbReference>
<keyword evidence="2" id="KW-0521">NADP</keyword>
<reference evidence="8" key="1">
    <citation type="submission" date="2022-10" db="EMBL/GenBank/DDBJ databases">
        <title>Culturing micro-colonial fungi from biological soil crusts in the Mojave desert and describing Neophaeococcomyces mojavensis, and introducing the new genera and species Taxawa tesnikishii.</title>
        <authorList>
            <person name="Kurbessoian T."/>
            <person name="Stajich J.E."/>
        </authorList>
    </citation>
    <scope>NUCLEOTIDE SEQUENCE</scope>
    <source>
        <strain evidence="8">TK_41</strain>
    </source>
</reference>
<dbReference type="InterPro" id="IPR020471">
    <property type="entry name" value="AKR"/>
</dbReference>
<dbReference type="CDD" id="cd19071">
    <property type="entry name" value="AKR_AKR1-5-like"/>
    <property type="match status" value="1"/>
</dbReference>
<evidence type="ECO:0000256" key="6">
    <source>
        <dbReference type="PIRSR" id="PIRSR000097-3"/>
    </source>
</evidence>
<keyword evidence="3" id="KW-0560">Oxidoreductase</keyword>
<dbReference type="InterPro" id="IPR036812">
    <property type="entry name" value="NAD(P)_OxRdtase_dom_sf"/>
</dbReference>
<comment type="similarity">
    <text evidence="1">Belongs to the aldo/keto reductase family.</text>
</comment>
<evidence type="ECO:0000256" key="2">
    <source>
        <dbReference type="ARBA" id="ARBA00022857"/>
    </source>
</evidence>
<dbReference type="GO" id="GO:0016616">
    <property type="term" value="F:oxidoreductase activity, acting on the CH-OH group of donors, NAD or NADP as acceptor"/>
    <property type="evidence" value="ECO:0007669"/>
    <property type="project" value="UniProtKB-ARBA"/>
</dbReference>
<feature type="active site" description="Proton donor" evidence="4">
    <location>
        <position position="51"/>
    </location>
</feature>
<dbReference type="FunFam" id="3.20.20.100:FF:000015">
    <property type="entry name" value="Oxidoreductase, aldo/keto reductase family"/>
    <property type="match status" value="1"/>
</dbReference>
<dbReference type="PANTHER" id="PTHR43827:SF3">
    <property type="entry name" value="NADP-DEPENDENT OXIDOREDUCTASE DOMAIN-CONTAINING PROTEIN"/>
    <property type="match status" value="1"/>
</dbReference>
<dbReference type="Pfam" id="PF00248">
    <property type="entry name" value="Aldo_ket_red"/>
    <property type="match status" value="1"/>
</dbReference>
<accession>A0AA38XNX3</accession>
<feature type="site" description="Lowers pKa of active site Tyr" evidence="6">
    <location>
        <position position="76"/>
    </location>
</feature>
<evidence type="ECO:0000313" key="9">
    <source>
        <dbReference type="Proteomes" id="UP001172673"/>
    </source>
</evidence>
<feature type="domain" description="NADP-dependent oxidoreductase" evidence="7">
    <location>
        <begin position="32"/>
        <end position="264"/>
    </location>
</feature>
<dbReference type="PRINTS" id="PR00069">
    <property type="entry name" value="ALDKETRDTASE"/>
</dbReference>
<dbReference type="PANTHER" id="PTHR43827">
    <property type="entry name" value="2,5-DIKETO-D-GLUCONIC ACID REDUCTASE"/>
    <property type="match status" value="1"/>
</dbReference>
<evidence type="ECO:0000256" key="3">
    <source>
        <dbReference type="ARBA" id="ARBA00023002"/>
    </source>
</evidence>
<dbReference type="Gene3D" id="3.20.20.100">
    <property type="entry name" value="NADP-dependent oxidoreductase domain"/>
    <property type="match status" value="1"/>
</dbReference>
<sequence>MATLSKSSTTKLNDGNAMPILAFGTATKNCFEEVSTALSNSYTHIDTAHIYNTEKEVGRAIKDSGIPCSKLYIASKLWDPDFTREGAVQGVKESLKNMQVEYIDLFLLHNPRGGPGRRRDAWLGLQDAVEAGLVRSIGVSNWAIKHFEQLAKEEGVKITPACNQIEFHPWTQQAAIVKYCKEKGIQITAFSALAQGKRHDDEVINGLAEKYGKSPSQIILRWLVQRQIVPITKTSKEERVKQSMDIFDFQLEDSDCEKVDKLDEGIKSRVGDWNPDEHE</sequence>
<dbReference type="PIRSF" id="PIRSF000097">
    <property type="entry name" value="AKR"/>
    <property type="match status" value="1"/>
</dbReference>
<name>A0AA38XNX3_9EURO</name>
<organism evidence="8 9">
    <name type="scientific">Cladophialophora chaetospira</name>
    <dbReference type="NCBI Taxonomy" id="386627"/>
    <lineage>
        <taxon>Eukaryota</taxon>
        <taxon>Fungi</taxon>
        <taxon>Dikarya</taxon>
        <taxon>Ascomycota</taxon>
        <taxon>Pezizomycotina</taxon>
        <taxon>Eurotiomycetes</taxon>
        <taxon>Chaetothyriomycetidae</taxon>
        <taxon>Chaetothyriales</taxon>
        <taxon>Herpotrichiellaceae</taxon>
        <taxon>Cladophialophora</taxon>
    </lineage>
</organism>
<dbReference type="Proteomes" id="UP001172673">
    <property type="component" value="Unassembled WGS sequence"/>
</dbReference>
<keyword evidence="9" id="KW-1185">Reference proteome</keyword>
<evidence type="ECO:0000256" key="4">
    <source>
        <dbReference type="PIRSR" id="PIRSR000097-1"/>
    </source>
</evidence>
<proteinExistence type="inferred from homology"/>
<evidence type="ECO:0000256" key="1">
    <source>
        <dbReference type="ARBA" id="ARBA00007905"/>
    </source>
</evidence>
<gene>
    <name evidence="8" type="ORF">H2200_000627</name>
</gene>
<comment type="caution">
    <text evidence="8">The sequence shown here is derived from an EMBL/GenBank/DDBJ whole genome shotgun (WGS) entry which is preliminary data.</text>
</comment>
<dbReference type="SUPFAM" id="SSF51430">
    <property type="entry name" value="NAD(P)-linked oxidoreductase"/>
    <property type="match status" value="1"/>
</dbReference>
<evidence type="ECO:0000256" key="5">
    <source>
        <dbReference type="PIRSR" id="PIRSR000097-2"/>
    </source>
</evidence>
<dbReference type="InterPro" id="IPR023210">
    <property type="entry name" value="NADP_OxRdtase_dom"/>
</dbReference>
<evidence type="ECO:0000259" key="7">
    <source>
        <dbReference type="Pfam" id="PF00248"/>
    </source>
</evidence>
<protein>
    <recommendedName>
        <fullName evidence="7">NADP-dependent oxidoreductase domain-containing protein</fullName>
    </recommendedName>
</protein>